<organism evidence="2 3">
    <name type="scientific">Actinacidiphila oryziradicis</name>
    <dbReference type="NCBI Taxonomy" id="2571141"/>
    <lineage>
        <taxon>Bacteria</taxon>
        <taxon>Bacillati</taxon>
        <taxon>Actinomycetota</taxon>
        <taxon>Actinomycetes</taxon>
        <taxon>Kitasatosporales</taxon>
        <taxon>Streptomycetaceae</taxon>
        <taxon>Actinacidiphila</taxon>
    </lineage>
</organism>
<dbReference type="OrthoDB" id="477305at2"/>
<dbReference type="EMBL" id="SUMC01000035">
    <property type="protein sequence ID" value="TKA06654.1"/>
    <property type="molecule type" value="Genomic_DNA"/>
</dbReference>
<dbReference type="AlphaFoldDB" id="A0A4U0SBC1"/>
<keyword evidence="3" id="KW-1185">Reference proteome</keyword>
<evidence type="ECO:0000313" key="2">
    <source>
        <dbReference type="EMBL" id="TKA06654.1"/>
    </source>
</evidence>
<name>A0A4U0SBC1_9ACTN</name>
<feature type="domain" description="Transposase IS4 N-terminal" evidence="1">
    <location>
        <begin position="9"/>
        <end position="59"/>
    </location>
</feature>
<sequence>MPSRAGNRALAFFEGSSFGDVWNKLTVGLRGLAVTRPCASSLSRARRRLGSVPLRCLFEVLAGPVATPAQPGSFYRGLLVVALDGTTLIAPDEKAVTWYYPKHIGSVLEFGYPLIRLVALVECGTRASSVNGTVH</sequence>
<proteinExistence type="predicted"/>
<dbReference type="RefSeq" id="WP_136727116.1">
    <property type="nucleotide sequence ID" value="NZ_SUMC01000035.1"/>
</dbReference>
<comment type="caution">
    <text evidence="2">The sequence shown here is derived from an EMBL/GenBank/DDBJ whole genome shotgun (WGS) entry which is preliminary data.</text>
</comment>
<accession>A0A4U0SBC1</accession>
<protein>
    <recommendedName>
        <fullName evidence="1">Transposase IS4 N-terminal domain-containing protein</fullName>
    </recommendedName>
</protein>
<dbReference type="InterPro" id="IPR024473">
    <property type="entry name" value="Transposases_IS4_N"/>
</dbReference>
<dbReference type="Pfam" id="PF13006">
    <property type="entry name" value="Nterm_IS4"/>
    <property type="match status" value="1"/>
</dbReference>
<evidence type="ECO:0000259" key="1">
    <source>
        <dbReference type="Pfam" id="PF13006"/>
    </source>
</evidence>
<reference evidence="2 3" key="1">
    <citation type="submission" date="2019-04" db="EMBL/GenBank/DDBJ databases">
        <title>Streptomyces oryziradicis sp. nov., a novel actinomycete isolated from rhizosphere soil of rice (Oryza sativa L.).</title>
        <authorList>
            <person name="Li C."/>
        </authorList>
    </citation>
    <scope>NUCLEOTIDE SEQUENCE [LARGE SCALE GENOMIC DNA]</scope>
    <source>
        <strain evidence="2 3">NEAU-C40</strain>
    </source>
</reference>
<evidence type="ECO:0000313" key="3">
    <source>
        <dbReference type="Proteomes" id="UP000305778"/>
    </source>
</evidence>
<gene>
    <name evidence="2" type="ORF">FCI23_30155</name>
</gene>
<dbReference type="Proteomes" id="UP000305778">
    <property type="component" value="Unassembled WGS sequence"/>
</dbReference>